<dbReference type="AlphaFoldDB" id="A0A812PCL6"/>
<dbReference type="InterPro" id="IPR019734">
    <property type="entry name" value="TPR_rpt"/>
</dbReference>
<name>A0A812PCL6_9DINO</name>
<feature type="repeat" description="TPR" evidence="3">
    <location>
        <begin position="306"/>
        <end position="339"/>
    </location>
</feature>
<dbReference type="InterPro" id="IPR050498">
    <property type="entry name" value="Ycf3"/>
</dbReference>
<evidence type="ECO:0000313" key="5">
    <source>
        <dbReference type="EMBL" id="CAE7342373.1"/>
    </source>
</evidence>
<protein>
    <submittedName>
        <fullName evidence="5">Dhx29 protein</fullName>
    </submittedName>
</protein>
<dbReference type="PROSITE" id="PS00018">
    <property type="entry name" value="EF_HAND_1"/>
    <property type="match status" value="1"/>
</dbReference>
<dbReference type="Proteomes" id="UP000604046">
    <property type="component" value="Unassembled WGS sequence"/>
</dbReference>
<organism evidence="5 6">
    <name type="scientific">Symbiodinium natans</name>
    <dbReference type="NCBI Taxonomy" id="878477"/>
    <lineage>
        <taxon>Eukaryota</taxon>
        <taxon>Sar</taxon>
        <taxon>Alveolata</taxon>
        <taxon>Dinophyceae</taxon>
        <taxon>Suessiales</taxon>
        <taxon>Symbiodiniaceae</taxon>
        <taxon>Symbiodinium</taxon>
    </lineage>
</organism>
<keyword evidence="6" id="KW-1185">Reference proteome</keyword>
<dbReference type="SUPFAM" id="SSF48452">
    <property type="entry name" value="TPR-like"/>
    <property type="match status" value="1"/>
</dbReference>
<sequence length="846" mass="93135">METPLHAVQQMLTLPEAPASNAFVHFHPCYAHCAQTVEKYANWGPLEEAEPGSEWFPYNLGHQNWGPVSLQAAERWSRMYPFGTDPQDAYGRAELAEPEKEDTPEQSERLAMEQKMEAFGKVTHKPLNAHAREFVPGQPVSLQDHIHQENIETTPARPRSVEQSQRTPRLPSADPSDASSPKDGEGLCIPSAPVDEADRAMEKQRPLVQPSSPPPEASSACTKEPSLQEQIDLANACHLKTRELDPDLCKNMELFSELSRFERRCQRCPSQALVYLYRGLRKLLMGLWGEADGCFRKSLELDANIGMTYGYLGCCKRKLGQVDEAEDCFLRTLRIDPTIALAHYNLITVKYLSKGQLEEAQERFAEGLRRFPSSAAFPYGLGLVMKLQGKVIAAQACFSRAWHLNPDNDLAYDELLKAGCGGLNQDAPPPFPPRQQSLNERNVLVSNNQGTTTSHWAVGDKSAKGNFAEQSRLGYCCFGFVFGARSADELAAFAIQPARFRKLNDSWDYDGSGALSLEDLLLEYIQLDGQSGGPETERTAGHSIWGIDPAKGLDKAVFKTWLSHLSKQLAAALYARSCANICHSGYFREGQFPHAGLMGHSAMRHISAVYGSNTHEQGQTAENLALAKDDEVKGPKLELVLAGALVRRLSKFRLLAAAAKRRRGFAAGQNAHYAKTAPSSNATKTYNDGCRWPLALPSAARKTKRVASLILLPRVALSQAKRETSKARLAKSLRVPGDLKDSRLPKVKAPPNNGTMVLYAALFGGVEAVWTVAATLSHRSPLASPFSESKRAQAKASHCAELLPKAGPPSDHLALNTAYAKWEDARRNRGVESFCRKNWLNNQAAG</sequence>
<dbReference type="PANTHER" id="PTHR44858:SF1">
    <property type="entry name" value="UDP-N-ACETYLGLUCOSAMINE--PEPTIDE N-ACETYLGLUCOSAMINYLTRANSFERASE SPINDLY-RELATED"/>
    <property type="match status" value="1"/>
</dbReference>
<gene>
    <name evidence="5" type="primary">dhx29</name>
    <name evidence="5" type="ORF">SNAT2548_LOCUS17924</name>
</gene>
<comment type="caution">
    <text evidence="5">The sequence shown here is derived from an EMBL/GenBank/DDBJ whole genome shotgun (WGS) entry which is preliminary data.</text>
</comment>
<dbReference type="EMBL" id="CAJNDS010002128">
    <property type="protein sequence ID" value="CAE7342373.1"/>
    <property type="molecule type" value="Genomic_DNA"/>
</dbReference>
<keyword evidence="2 3" id="KW-0802">TPR repeat</keyword>
<evidence type="ECO:0000256" key="4">
    <source>
        <dbReference type="SAM" id="MobiDB-lite"/>
    </source>
</evidence>
<dbReference type="PANTHER" id="PTHR44858">
    <property type="entry name" value="TETRATRICOPEPTIDE REPEAT PROTEIN 6"/>
    <property type="match status" value="1"/>
</dbReference>
<reference evidence="5" key="1">
    <citation type="submission" date="2021-02" db="EMBL/GenBank/DDBJ databases">
        <authorList>
            <person name="Dougan E. K."/>
            <person name="Rhodes N."/>
            <person name="Thang M."/>
            <person name="Chan C."/>
        </authorList>
    </citation>
    <scope>NUCLEOTIDE SEQUENCE</scope>
</reference>
<accession>A0A812PCL6</accession>
<dbReference type="PROSITE" id="PS50005">
    <property type="entry name" value="TPR"/>
    <property type="match status" value="1"/>
</dbReference>
<evidence type="ECO:0000256" key="2">
    <source>
        <dbReference type="ARBA" id="ARBA00022803"/>
    </source>
</evidence>
<dbReference type="InterPro" id="IPR018247">
    <property type="entry name" value="EF_Hand_1_Ca_BS"/>
</dbReference>
<dbReference type="SMART" id="SM00028">
    <property type="entry name" value="TPR"/>
    <property type="match status" value="4"/>
</dbReference>
<dbReference type="InterPro" id="IPR011990">
    <property type="entry name" value="TPR-like_helical_dom_sf"/>
</dbReference>
<feature type="compositionally biased region" description="Basic and acidic residues" evidence="4">
    <location>
        <begin position="196"/>
        <end position="205"/>
    </location>
</feature>
<proteinExistence type="predicted"/>
<evidence type="ECO:0000313" key="6">
    <source>
        <dbReference type="Proteomes" id="UP000604046"/>
    </source>
</evidence>
<evidence type="ECO:0000256" key="1">
    <source>
        <dbReference type="ARBA" id="ARBA00022737"/>
    </source>
</evidence>
<keyword evidence="1" id="KW-0677">Repeat</keyword>
<dbReference type="Gene3D" id="1.25.40.10">
    <property type="entry name" value="Tetratricopeptide repeat domain"/>
    <property type="match status" value="1"/>
</dbReference>
<evidence type="ECO:0000256" key="3">
    <source>
        <dbReference type="PROSITE-ProRule" id="PRU00339"/>
    </source>
</evidence>
<feature type="region of interest" description="Disordered" evidence="4">
    <location>
        <begin position="150"/>
        <end position="225"/>
    </location>
</feature>